<dbReference type="OrthoDB" id="3892815at2759"/>
<evidence type="ECO:0000256" key="2">
    <source>
        <dbReference type="ARBA" id="ARBA00038766"/>
    </source>
</evidence>
<accession>A0A6A6WXF0</accession>
<proteinExistence type="inferred from homology"/>
<dbReference type="GO" id="GO:0015031">
    <property type="term" value="P:protein transport"/>
    <property type="evidence" value="ECO:0007669"/>
    <property type="project" value="TreeGrafter"/>
</dbReference>
<dbReference type="GO" id="GO:0005737">
    <property type="term" value="C:cytoplasm"/>
    <property type="evidence" value="ECO:0007669"/>
    <property type="project" value="TreeGrafter"/>
</dbReference>
<keyword evidence="5" id="KW-1185">Reference proteome</keyword>
<dbReference type="EMBL" id="MU002176">
    <property type="protein sequence ID" value="KAF2788920.1"/>
    <property type="molecule type" value="Genomic_DNA"/>
</dbReference>
<reference evidence="4" key="1">
    <citation type="journal article" date="2020" name="Stud. Mycol.">
        <title>101 Dothideomycetes genomes: a test case for predicting lifestyles and emergence of pathogens.</title>
        <authorList>
            <person name="Haridas S."/>
            <person name="Albert R."/>
            <person name="Binder M."/>
            <person name="Bloem J."/>
            <person name="Labutti K."/>
            <person name="Salamov A."/>
            <person name="Andreopoulos B."/>
            <person name="Baker S."/>
            <person name="Barry K."/>
            <person name="Bills G."/>
            <person name="Bluhm B."/>
            <person name="Cannon C."/>
            <person name="Castanera R."/>
            <person name="Culley D."/>
            <person name="Daum C."/>
            <person name="Ezra D."/>
            <person name="Gonzalez J."/>
            <person name="Henrissat B."/>
            <person name="Kuo A."/>
            <person name="Liang C."/>
            <person name="Lipzen A."/>
            <person name="Lutzoni F."/>
            <person name="Magnuson J."/>
            <person name="Mondo S."/>
            <person name="Nolan M."/>
            <person name="Ohm R."/>
            <person name="Pangilinan J."/>
            <person name="Park H.-J."/>
            <person name="Ramirez L."/>
            <person name="Alfaro M."/>
            <person name="Sun H."/>
            <person name="Tritt A."/>
            <person name="Yoshinaga Y."/>
            <person name="Zwiers L.-H."/>
            <person name="Turgeon B."/>
            <person name="Goodwin S."/>
            <person name="Spatafora J."/>
            <person name="Crous P."/>
            <person name="Grigoriev I."/>
        </authorList>
    </citation>
    <scope>NUCLEOTIDE SEQUENCE</scope>
    <source>
        <strain evidence="4">CBS 109.77</strain>
    </source>
</reference>
<dbReference type="InterPro" id="IPR011021">
    <property type="entry name" value="Arrestin-like_N"/>
</dbReference>
<evidence type="ECO:0000313" key="4">
    <source>
        <dbReference type="EMBL" id="KAF2788920.1"/>
    </source>
</evidence>
<evidence type="ECO:0000256" key="1">
    <source>
        <dbReference type="ARBA" id="ARBA00005298"/>
    </source>
</evidence>
<gene>
    <name evidence="4" type="ORF">K505DRAFT_254397</name>
</gene>
<name>A0A6A6WXF0_9PLEO</name>
<dbReference type="Pfam" id="PF00339">
    <property type="entry name" value="Arrestin_N"/>
    <property type="match status" value="1"/>
</dbReference>
<feature type="domain" description="Arrestin-like N-terminal" evidence="3">
    <location>
        <begin position="24"/>
        <end position="115"/>
    </location>
</feature>
<protein>
    <recommendedName>
        <fullName evidence="3">Arrestin-like N-terminal domain-containing protein</fullName>
    </recommendedName>
</protein>
<dbReference type="Proteomes" id="UP000799757">
    <property type="component" value="Unassembled WGS sequence"/>
</dbReference>
<feature type="non-terminal residue" evidence="4">
    <location>
        <position position="145"/>
    </location>
</feature>
<evidence type="ECO:0000259" key="3">
    <source>
        <dbReference type="Pfam" id="PF00339"/>
    </source>
</evidence>
<comment type="subunit">
    <text evidence="2">Interacts with hulA.</text>
</comment>
<comment type="similarity">
    <text evidence="1">Belongs to the arrestin family.</text>
</comment>
<dbReference type="InterPro" id="IPR050357">
    <property type="entry name" value="Arrestin_domain-protein"/>
</dbReference>
<sequence>MGFFKSNKEPQPPLPALFISLTSQEDTVFKPNDTVSGHLTLTTPLPITPQAIEVSLWGKSKTWIRTSTKRNNTTSYKHYRDDVSLFDVTSNLFPAPHLLSPEQTYIFPFSFRVPEGTGVNRSGCYEKDGDERWTVFPHKLPPTFL</sequence>
<organism evidence="4 5">
    <name type="scientific">Melanomma pulvis-pyrius CBS 109.77</name>
    <dbReference type="NCBI Taxonomy" id="1314802"/>
    <lineage>
        <taxon>Eukaryota</taxon>
        <taxon>Fungi</taxon>
        <taxon>Dikarya</taxon>
        <taxon>Ascomycota</taxon>
        <taxon>Pezizomycotina</taxon>
        <taxon>Dothideomycetes</taxon>
        <taxon>Pleosporomycetidae</taxon>
        <taxon>Pleosporales</taxon>
        <taxon>Melanommataceae</taxon>
        <taxon>Melanomma</taxon>
    </lineage>
</organism>
<dbReference type="PANTHER" id="PTHR11188:SF17">
    <property type="entry name" value="FI21816P1"/>
    <property type="match status" value="1"/>
</dbReference>
<dbReference type="InterPro" id="IPR014756">
    <property type="entry name" value="Ig_E-set"/>
</dbReference>
<dbReference type="SUPFAM" id="SSF81296">
    <property type="entry name" value="E set domains"/>
    <property type="match status" value="1"/>
</dbReference>
<dbReference type="PANTHER" id="PTHR11188">
    <property type="entry name" value="ARRESTIN DOMAIN CONTAINING PROTEIN"/>
    <property type="match status" value="1"/>
</dbReference>
<evidence type="ECO:0000313" key="5">
    <source>
        <dbReference type="Proteomes" id="UP000799757"/>
    </source>
</evidence>
<dbReference type="InterPro" id="IPR014752">
    <property type="entry name" value="Arrestin-like_C"/>
</dbReference>
<dbReference type="Gene3D" id="2.60.40.640">
    <property type="match status" value="1"/>
</dbReference>
<dbReference type="AlphaFoldDB" id="A0A6A6WXF0"/>